<dbReference type="AlphaFoldDB" id="A0A127PRD6"/>
<dbReference type="EMBL" id="CP013235">
    <property type="protein sequence ID" value="AMP10175.1"/>
    <property type="molecule type" value="Genomic_DNA"/>
</dbReference>
<evidence type="ECO:0000313" key="2">
    <source>
        <dbReference type="Proteomes" id="UP000071778"/>
    </source>
</evidence>
<reference evidence="1 2" key="1">
    <citation type="submission" date="2015-11" db="EMBL/GenBank/DDBJ databases">
        <title>Exploring the genomic traits of fungus-feeding bacterial genus Collimonas.</title>
        <authorList>
            <person name="Song C."/>
            <person name="Schmidt R."/>
            <person name="de Jager V."/>
            <person name="Krzyzanowska D."/>
            <person name="Jongedijk E."/>
            <person name="Cankar K."/>
            <person name="Beekwilder J."/>
            <person name="van Veen A."/>
            <person name="de Boer W."/>
            <person name="van Veen J.A."/>
            <person name="Garbeva P."/>
        </authorList>
    </citation>
    <scope>NUCLEOTIDE SEQUENCE [LARGE SCALE GENOMIC DNA]</scope>
    <source>
        <strain evidence="1 2">Ter282</strain>
    </source>
</reference>
<evidence type="ECO:0000313" key="1">
    <source>
        <dbReference type="EMBL" id="AMP10175.1"/>
    </source>
</evidence>
<sequence length="209" mass="23556">MLLEGIPSAWNKSRVADRIEVNGMPILIYAVDSPQTLKEAAVMLSRTWAHEKWRVSNRVDGENVIILGVKDGWSKQAILSSSGDKQTQGYLSLSDLPAIINSDQKNPMPVLGKHLRKPTGTHVLNEVRTVDDNRVSILTTMTNNYSIEQNIAFYEEDRAAHAWKLAYKRTTDANGATIFRYVSADYQEATYTVNKIGEQTFVIVNWLTR</sequence>
<protein>
    <submittedName>
        <fullName evidence="1">Uncharacterized protein</fullName>
    </submittedName>
</protein>
<keyword evidence="2" id="KW-1185">Reference proteome</keyword>
<proteinExistence type="predicted"/>
<dbReference type="PATRIC" id="fig|279058.17.peg.2652"/>
<name>A0A127PRD6_9BURK</name>
<dbReference type="Proteomes" id="UP000071778">
    <property type="component" value="Chromosome"/>
</dbReference>
<organism evidence="1 2">
    <name type="scientific">Collimonas arenae</name>
    <dbReference type="NCBI Taxonomy" id="279058"/>
    <lineage>
        <taxon>Bacteria</taxon>
        <taxon>Pseudomonadati</taxon>
        <taxon>Pseudomonadota</taxon>
        <taxon>Betaproteobacteria</taxon>
        <taxon>Burkholderiales</taxon>
        <taxon>Oxalobacteraceae</taxon>
        <taxon>Collimonas</taxon>
    </lineage>
</organism>
<gene>
    <name evidence="1" type="ORF">CAter282_2429</name>
</gene>
<accession>A0A127PRD6</accession>